<evidence type="ECO:0000259" key="9">
    <source>
        <dbReference type="Pfam" id="PF20730"/>
    </source>
</evidence>
<feature type="domain" description="YetF-like N-terminal transmembrane" evidence="9">
    <location>
        <begin position="5"/>
        <end position="79"/>
    </location>
</feature>
<keyword evidence="11" id="KW-1185">Reference proteome</keyword>
<dbReference type="RefSeq" id="WP_004802917.1">
    <property type="nucleotide sequence ID" value="NZ_KB446648.1"/>
</dbReference>
<dbReference type="EMBL" id="AGEJ01000018">
    <property type="protein sequence ID" value="EMD16553.1"/>
    <property type="molecule type" value="Genomic_DNA"/>
</dbReference>
<dbReference type="Gene3D" id="3.30.240.20">
    <property type="entry name" value="bsu07140 like domains"/>
    <property type="match status" value="2"/>
</dbReference>
<evidence type="ECO:0000259" key="8">
    <source>
        <dbReference type="Pfam" id="PF04239"/>
    </source>
</evidence>
<accession>M2NEC9</accession>
<dbReference type="Pfam" id="PF04239">
    <property type="entry name" value="DUF421"/>
    <property type="match status" value="1"/>
</dbReference>
<dbReference type="GO" id="GO:0005886">
    <property type="term" value="C:plasma membrane"/>
    <property type="evidence" value="ECO:0007669"/>
    <property type="project" value="UniProtKB-SubCell"/>
</dbReference>
<feature type="domain" description="YetF C-terminal" evidence="8">
    <location>
        <begin position="82"/>
        <end position="199"/>
    </location>
</feature>
<keyword evidence="4 7" id="KW-0812">Transmembrane</keyword>
<proteinExistence type="inferred from homology"/>
<keyword evidence="5 7" id="KW-1133">Transmembrane helix</keyword>
<dbReference type="BioCyc" id="ECAT999415-HMP:GTTI-1133-MONOMER"/>
<organism evidence="10 11">
    <name type="scientific">Eggerthia catenaformis OT 569 = DSM 20559</name>
    <dbReference type="NCBI Taxonomy" id="999415"/>
    <lineage>
        <taxon>Bacteria</taxon>
        <taxon>Bacillati</taxon>
        <taxon>Bacillota</taxon>
        <taxon>Erysipelotrichia</taxon>
        <taxon>Erysipelotrichales</taxon>
        <taxon>Coprobacillaceae</taxon>
        <taxon>Eggerthia</taxon>
    </lineage>
</organism>
<comment type="caution">
    <text evidence="10">The sequence shown here is derived from an EMBL/GenBank/DDBJ whole genome shotgun (WGS) entry which is preliminary data.</text>
</comment>
<evidence type="ECO:0000256" key="6">
    <source>
        <dbReference type="ARBA" id="ARBA00023136"/>
    </source>
</evidence>
<evidence type="ECO:0008006" key="12">
    <source>
        <dbReference type="Google" id="ProtNLM"/>
    </source>
</evidence>
<keyword evidence="6 7" id="KW-0472">Membrane</keyword>
<dbReference type="PATRIC" id="fig|999415.3.peg.1124"/>
<dbReference type="InterPro" id="IPR048454">
    <property type="entry name" value="YetF_N"/>
</dbReference>
<comment type="similarity">
    <text evidence="2">Belongs to the UPF0702 family.</text>
</comment>
<dbReference type="InterPro" id="IPR023090">
    <property type="entry name" value="UPF0702_alpha/beta_dom_sf"/>
</dbReference>
<dbReference type="STRING" id="999415.HMPREF9943_01107"/>
<evidence type="ECO:0000256" key="3">
    <source>
        <dbReference type="ARBA" id="ARBA00022475"/>
    </source>
</evidence>
<comment type="subcellular location">
    <subcellularLocation>
        <location evidence="1">Cell membrane</location>
        <topology evidence="1">Multi-pass membrane protein</topology>
    </subcellularLocation>
</comment>
<gene>
    <name evidence="10" type="ORF">HMPREF9943_01107</name>
</gene>
<sequence>MNAFILVTIKLVIGFLALIMIINISGKGNLSPSSASDQVQNYVLGGIIGGVIYNNDIQILDYICILCIWCALVLVLKWIKKHSVKAKQLIDGKALIIIDNGEVNIDNCKKAGLSAHDVSFKLRTDNIYSTKKVKRAVVEQDGQLIIIQEGEENPKFPLITDGQLQTDILTVIGRDEEWLLKEMEKQGVSKYSEIFLGEYVDSKLTLILYH</sequence>
<reference evidence="10 11" key="1">
    <citation type="submission" date="2013-02" db="EMBL/GenBank/DDBJ databases">
        <title>The Genome Sequence of Lactobacillus catenaformis F0143.</title>
        <authorList>
            <consortium name="The Broad Institute Genome Sequencing Platform"/>
            <person name="Earl A."/>
            <person name="Ward D."/>
            <person name="Feldgarden M."/>
            <person name="Gevers D."/>
            <person name="Izard J."/>
            <person name="Blanton J.M."/>
            <person name="Mathney J."/>
            <person name="Dewhirst F.E."/>
            <person name="Young S.K."/>
            <person name="Zeng Q."/>
            <person name="Gargeya S."/>
            <person name="Fitzgerald M."/>
            <person name="Haas B."/>
            <person name="Abouelleil A."/>
            <person name="Alvarado L."/>
            <person name="Arachchi H.M."/>
            <person name="Berlin A."/>
            <person name="Chapman S.B."/>
            <person name="Gearin G."/>
            <person name="Goldberg J."/>
            <person name="Griggs A."/>
            <person name="Gujja S."/>
            <person name="Hansen M."/>
            <person name="Heiman D."/>
            <person name="Howarth C."/>
            <person name="Larimer J."/>
            <person name="Lui A."/>
            <person name="MacDonald P.J.P."/>
            <person name="McCowen C."/>
            <person name="Montmayeur A."/>
            <person name="Murphy C."/>
            <person name="Neiman D."/>
            <person name="Pearson M."/>
            <person name="Priest M."/>
            <person name="Roberts A."/>
            <person name="Saif S."/>
            <person name="Shea T."/>
            <person name="Sisk P."/>
            <person name="Stolte C."/>
            <person name="Sykes S."/>
            <person name="Wortman J."/>
            <person name="Nusbaum C."/>
            <person name="Birren B."/>
        </authorList>
    </citation>
    <scope>NUCLEOTIDE SEQUENCE [LARGE SCALE GENOMIC DNA]</scope>
    <source>
        <strain evidence="10 11">OT 569</strain>
    </source>
</reference>
<evidence type="ECO:0000256" key="1">
    <source>
        <dbReference type="ARBA" id="ARBA00004651"/>
    </source>
</evidence>
<keyword evidence="3" id="KW-1003">Cell membrane</keyword>
<dbReference type="AlphaFoldDB" id="M2NEC9"/>
<dbReference type="InterPro" id="IPR007353">
    <property type="entry name" value="DUF421"/>
</dbReference>
<evidence type="ECO:0000256" key="4">
    <source>
        <dbReference type="ARBA" id="ARBA00022692"/>
    </source>
</evidence>
<evidence type="ECO:0000256" key="7">
    <source>
        <dbReference type="SAM" id="Phobius"/>
    </source>
</evidence>
<dbReference type="Pfam" id="PF20730">
    <property type="entry name" value="YetF_N"/>
    <property type="match status" value="1"/>
</dbReference>
<feature type="transmembrane region" description="Helical" evidence="7">
    <location>
        <begin position="59"/>
        <end position="79"/>
    </location>
</feature>
<dbReference type="OrthoDB" id="9778331at2"/>
<protein>
    <recommendedName>
        <fullName evidence="12">DUF421 domain-containing protein</fullName>
    </recommendedName>
</protein>
<dbReference type="PANTHER" id="PTHR34582">
    <property type="entry name" value="UPF0702 TRANSMEMBRANE PROTEIN YCAP"/>
    <property type="match status" value="1"/>
</dbReference>
<evidence type="ECO:0000256" key="2">
    <source>
        <dbReference type="ARBA" id="ARBA00006448"/>
    </source>
</evidence>
<feature type="transmembrane region" description="Helical" evidence="7">
    <location>
        <begin position="7"/>
        <end position="26"/>
    </location>
</feature>
<evidence type="ECO:0000313" key="11">
    <source>
        <dbReference type="Proteomes" id="UP000011758"/>
    </source>
</evidence>
<evidence type="ECO:0000256" key="5">
    <source>
        <dbReference type="ARBA" id="ARBA00022989"/>
    </source>
</evidence>
<dbReference type="PANTHER" id="PTHR34582:SF6">
    <property type="entry name" value="UPF0702 TRANSMEMBRANE PROTEIN YCAP"/>
    <property type="match status" value="1"/>
</dbReference>
<evidence type="ECO:0000313" key="10">
    <source>
        <dbReference type="EMBL" id="EMD16553.1"/>
    </source>
</evidence>
<name>M2NEC9_9FIRM</name>
<dbReference type="eggNOG" id="COG2323">
    <property type="taxonomic scope" value="Bacteria"/>
</dbReference>
<dbReference type="Proteomes" id="UP000011758">
    <property type="component" value="Unassembled WGS sequence"/>
</dbReference>